<evidence type="ECO:0000256" key="2">
    <source>
        <dbReference type="ARBA" id="ARBA00022729"/>
    </source>
</evidence>
<evidence type="ECO:0000256" key="5">
    <source>
        <dbReference type="ARBA" id="ARBA00023277"/>
    </source>
</evidence>
<comment type="catalytic activity">
    <reaction evidence="1">
        <text>Random endo-hydrolysis of N-acetyl-beta-D-glucosaminide (1-&gt;4)-beta-linkages in chitin and chitodextrins.</text>
        <dbReference type="EC" id="3.2.1.14"/>
    </reaction>
</comment>
<dbReference type="GO" id="GO:0000272">
    <property type="term" value="P:polysaccharide catabolic process"/>
    <property type="evidence" value="ECO:0007669"/>
    <property type="project" value="UniProtKB-KW"/>
</dbReference>
<proteinExistence type="predicted"/>
<dbReference type="OMA" id="ESYARCY"/>
<dbReference type="EnsemblPlants" id="AES88822">
    <property type="protein sequence ID" value="AES88822"/>
    <property type="gene ID" value="MTR_4g063180"/>
</dbReference>
<protein>
    <submittedName>
        <fullName evidence="7">Acidic endochitinase, putative</fullName>
    </submittedName>
</protein>
<dbReference type="GO" id="GO:0008843">
    <property type="term" value="F:endochitinase activity"/>
    <property type="evidence" value="ECO:0007669"/>
    <property type="project" value="UniProtKB-EC"/>
</dbReference>
<evidence type="ECO:0000313" key="7">
    <source>
        <dbReference type="EMBL" id="AES88822.1"/>
    </source>
</evidence>
<dbReference type="InterPro" id="IPR017853">
    <property type="entry name" value="GH"/>
</dbReference>
<organism evidence="7 9">
    <name type="scientific">Medicago truncatula</name>
    <name type="common">Barrel medic</name>
    <name type="synonym">Medicago tribuloides</name>
    <dbReference type="NCBI Taxonomy" id="3880"/>
    <lineage>
        <taxon>Eukaryota</taxon>
        <taxon>Viridiplantae</taxon>
        <taxon>Streptophyta</taxon>
        <taxon>Embryophyta</taxon>
        <taxon>Tracheophyta</taxon>
        <taxon>Spermatophyta</taxon>
        <taxon>Magnoliopsida</taxon>
        <taxon>eudicotyledons</taxon>
        <taxon>Gunneridae</taxon>
        <taxon>Pentapetalae</taxon>
        <taxon>rosids</taxon>
        <taxon>fabids</taxon>
        <taxon>Fabales</taxon>
        <taxon>Fabaceae</taxon>
        <taxon>Papilionoideae</taxon>
        <taxon>50 kb inversion clade</taxon>
        <taxon>NPAAA clade</taxon>
        <taxon>Hologalegina</taxon>
        <taxon>IRL clade</taxon>
        <taxon>Trifolieae</taxon>
        <taxon>Medicago</taxon>
    </lineage>
</organism>
<dbReference type="GO" id="GO:0005576">
    <property type="term" value="C:extracellular region"/>
    <property type="evidence" value="ECO:0000318"/>
    <property type="project" value="GO_Central"/>
</dbReference>
<sequence>MANEESYARCYIHWNCPPSGMESLILKISQNGNEGSLLFYPLWQWPKSQLNLAGHCDPSTNGCRNFSKDIQTCQSKGINLFLILKLVMVNIGMNLQKHHKVYLFAAPQCPYSYAYLDSAINTGLLDYLNKFFLCVSVNAASAPSGGFIPSDVFISQVLRAIKSFSKYGGVMIRDRFNDVQSGLQS</sequence>
<dbReference type="PANTHER" id="PTHR45708">
    <property type="entry name" value="ENDOCHITINASE"/>
    <property type="match status" value="1"/>
</dbReference>
<gene>
    <name evidence="7" type="ordered locus">MTR_4g063180</name>
</gene>
<dbReference type="PaxDb" id="3880-AES88822"/>
<name>G7JTQ3_MEDTR</name>
<evidence type="ECO:0000256" key="6">
    <source>
        <dbReference type="ARBA" id="ARBA00023326"/>
    </source>
</evidence>
<keyword evidence="3" id="KW-0146">Chitin degradation</keyword>
<evidence type="ECO:0000256" key="4">
    <source>
        <dbReference type="ARBA" id="ARBA00023157"/>
    </source>
</evidence>
<dbReference type="SUPFAM" id="SSF51445">
    <property type="entry name" value="(Trans)glycosidases"/>
    <property type="match status" value="1"/>
</dbReference>
<dbReference type="Gene3D" id="3.20.20.80">
    <property type="entry name" value="Glycosidases"/>
    <property type="match status" value="1"/>
</dbReference>
<keyword evidence="4" id="KW-1015">Disulfide bond</keyword>
<evidence type="ECO:0000313" key="9">
    <source>
        <dbReference type="Proteomes" id="UP000002051"/>
    </source>
</evidence>
<dbReference type="GO" id="GO:0050832">
    <property type="term" value="P:defense response to fungus"/>
    <property type="evidence" value="ECO:0000318"/>
    <property type="project" value="GO_Central"/>
</dbReference>
<evidence type="ECO:0000256" key="1">
    <source>
        <dbReference type="ARBA" id="ARBA00000822"/>
    </source>
</evidence>
<reference evidence="7 9" key="2">
    <citation type="journal article" date="2014" name="BMC Genomics">
        <title>An improved genome release (version Mt4.0) for the model legume Medicago truncatula.</title>
        <authorList>
            <person name="Tang H."/>
            <person name="Krishnakumar V."/>
            <person name="Bidwell S."/>
            <person name="Rosen B."/>
            <person name="Chan A."/>
            <person name="Zhou S."/>
            <person name="Gentzbittel L."/>
            <person name="Childs K.L."/>
            <person name="Yandell M."/>
            <person name="Gundlach H."/>
            <person name="Mayer K.F."/>
            <person name="Schwartz D.C."/>
            <person name="Town C.D."/>
        </authorList>
    </citation>
    <scope>GENOME REANNOTATION</scope>
    <source>
        <strain evidence="8 9">cv. Jemalong A17</strain>
    </source>
</reference>
<reference evidence="8" key="3">
    <citation type="submission" date="2015-04" db="UniProtKB">
        <authorList>
            <consortium name="EnsemblPlants"/>
        </authorList>
    </citation>
    <scope>IDENTIFICATION</scope>
    <source>
        <strain evidence="8">cv. Jemalong A17</strain>
    </source>
</reference>
<evidence type="ECO:0000256" key="3">
    <source>
        <dbReference type="ARBA" id="ARBA00023024"/>
    </source>
</evidence>
<dbReference type="HOGENOM" id="CLU_1463373_0_0_1"/>
<dbReference type="EMBL" id="CM001220">
    <property type="protein sequence ID" value="AES88822.1"/>
    <property type="molecule type" value="Genomic_DNA"/>
</dbReference>
<dbReference type="AlphaFoldDB" id="G7JTQ3"/>
<dbReference type="eggNOG" id="KOG4701">
    <property type="taxonomic scope" value="Eukaryota"/>
</dbReference>
<dbReference type="InterPro" id="IPR050542">
    <property type="entry name" value="Glycosyl_Hydrlase18_Chitinase"/>
</dbReference>
<evidence type="ECO:0000313" key="8">
    <source>
        <dbReference type="EnsemblPlants" id="AES88822"/>
    </source>
</evidence>
<dbReference type="PANTHER" id="PTHR45708:SF22">
    <property type="entry name" value="ACIDIC ENDOCHITINASE"/>
    <property type="match status" value="1"/>
</dbReference>
<dbReference type="Proteomes" id="UP000002051">
    <property type="component" value="Chromosome 4"/>
</dbReference>
<keyword evidence="9" id="KW-1185">Reference proteome</keyword>
<keyword evidence="6" id="KW-0624">Polysaccharide degradation</keyword>
<dbReference type="GO" id="GO:0006032">
    <property type="term" value="P:chitin catabolic process"/>
    <property type="evidence" value="ECO:0007669"/>
    <property type="project" value="UniProtKB-KW"/>
</dbReference>
<reference evidence="7 9" key="1">
    <citation type="journal article" date="2011" name="Nature">
        <title>The Medicago genome provides insight into the evolution of rhizobial symbioses.</title>
        <authorList>
            <person name="Young N.D."/>
            <person name="Debelle F."/>
            <person name="Oldroyd G.E."/>
            <person name="Geurts R."/>
            <person name="Cannon S.B."/>
            <person name="Udvardi M.K."/>
            <person name="Benedito V.A."/>
            <person name="Mayer K.F."/>
            <person name="Gouzy J."/>
            <person name="Schoof H."/>
            <person name="Van de Peer Y."/>
            <person name="Proost S."/>
            <person name="Cook D.R."/>
            <person name="Meyers B.C."/>
            <person name="Spannagl M."/>
            <person name="Cheung F."/>
            <person name="De Mita S."/>
            <person name="Krishnakumar V."/>
            <person name="Gundlach H."/>
            <person name="Zhou S."/>
            <person name="Mudge J."/>
            <person name="Bharti A.K."/>
            <person name="Murray J.D."/>
            <person name="Naoumkina M.A."/>
            <person name="Rosen B."/>
            <person name="Silverstein K.A."/>
            <person name="Tang H."/>
            <person name="Rombauts S."/>
            <person name="Zhao P.X."/>
            <person name="Zhou P."/>
            <person name="Barbe V."/>
            <person name="Bardou P."/>
            <person name="Bechner M."/>
            <person name="Bellec A."/>
            <person name="Berger A."/>
            <person name="Berges H."/>
            <person name="Bidwell S."/>
            <person name="Bisseling T."/>
            <person name="Choisne N."/>
            <person name="Couloux A."/>
            <person name="Denny R."/>
            <person name="Deshpande S."/>
            <person name="Dai X."/>
            <person name="Doyle J.J."/>
            <person name="Dudez A.M."/>
            <person name="Farmer A.D."/>
            <person name="Fouteau S."/>
            <person name="Franken C."/>
            <person name="Gibelin C."/>
            <person name="Gish J."/>
            <person name="Goldstein S."/>
            <person name="Gonzalez A.J."/>
            <person name="Green P.J."/>
            <person name="Hallab A."/>
            <person name="Hartog M."/>
            <person name="Hua A."/>
            <person name="Humphray S.J."/>
            <person name="Jeong D.H."/>
            <person name="Jing Y."/>
            <person name="Jocker A."/>
            <person name="Kenton S.M."/>
            <person name="Kim D.J."/>
            <person name="Klee K."/>
            <person name="Lai H."/>
            <person name="Lang C."/>
            <person name="Lin S."/>
            <person name="Macmil S.L."/>
            <person name="Magdelenat G."/>
            <person name="Matthews L."/>
            <person name="McCorrison J."/>
            <person name="Monaghan E.L."/>
            <person name="Mun J.H."/>
            <person name="Najar F.Z."/>
            <person name="Nicholson C."/>
            <person name="Noirot C."/>
            <person name="O'Bleness M."/>
            <person name="Paule C.R."/>
            <person name="Poulain J."/>
            <person name="Prion F."/>
            <person name="Qin B."/>
            <person name="Qu C."/>
            <person name="Retzel E.F."/>
            <person name="Riddle C."/>
            <person name="Sallet E."/>
            <person name="Samain S."/>
            <person name="Samson N."/>
            <person name="Sanders I."/>
            <person name="Saurat O."/>
            <person name="Scarpelli C."/>
            <person name="Schiex T."/>
            <person name="Segurens B."/>
            <person name="Severin A.J."/>
            <person name="Sherrier D.J."/>
            <person name="Shi R."/>
            <person name="Sims S."/>
            <person name="Singer S.R."/>
            <person name="Sinharoy S."/>
            <person name="Sterck L."/>
            <person name="Viollet A."/>
            <person name="Wang B.B."/>
            <person name="Wang K."/>
            <person name="Wang M."/>
            <person name="Wang X."/>
            <person name="Warfsmann J."/>
            <person name="Weissenbach J."/>
            <person name="White D.D."/>
            <person name="White J.D."/>
            <person name="Wiley G.B."/>
            <person name="Wincker P."/>
            <person name="Xing Y."/>
            <person name="Yang L."/>
            <person name="Yao Z."/>
            <person name="Ying F."/>
            <person name="Zhai J."/>
            <person name="Zhou L."/>
            <person name="Zuber A."/>
            <person name="Denarie J."/>
            <person name="Dixon R.A."/>
            <person name="May G.D."/>
            <person name="Schwartz D.C."/>
            <person name="Rogers J."/>
            <person name="Quetier F."/>
            <person name="Town C.D."/>
            <person name="Roe B.A."/>
        </authorList>
    </citation>
    <scope>NUCLEOTIDE SEQUENCE [LARGE SCALE GENOMIC DNA]</scope>
    <source>
        <strain evidence="7">A17</strain>
        <strain evidence="8 9">cv. Jemalong A17</strain>
    </source>
</reference>
<accession>G7JTQ3</accession>
<keyword evidence="5" id="KW-0119">Carbohydrate metabolism</keyword>
<keyword evidence="2" id="KW-0732">Signal</keyword>
<dbReference type="STRING" id="3880.G7JTQ3"/>